<dbReference type="SUPFAM" id="SSF55961">
    <property type="entry name" value="Bet v1-like"/>
    <property type="match status" value="1"/>
</dbReference>
<dbReference type="CDD" id="cd07820">
    <property type="entry name" value="SRPBCC_3"/>
    <property type="match status" value="1"/>
</dbReference>
<dbReference type="EMBL" id="LWSG01000043">
    <property type="protein sequence ID" value="OAS82996.1"/>
    <property type="molecule type" value="Genomic_DNA"/>
</dbReference>
<dbReference type="GO" id="GO:0051301">
    <property type="term" value="P:cell division"/>
    <property type="evidence" value="ECO:0007669"/>
    <property type="project" value="UniProtKB-KW"/>
</dbReference>
<keyword evidence="1" id="KW-0131">Cell cycle</keyword>
<name>A0A179SMS6_9BACI</name>
<dbReference type="STRING" id="152268.A6K24_10230"/>
<comment type="caution">
    <text evidence="1">The sequence shown here is derived from an EMBL/GenBank/DDBJ whole genome shotgun (WGS) entry which is preliminary data.</text>
</comment>
<keyword evidence="2" id="KW-1185">Reference proteome</keyword>
<dbReference type="Gene3D" id="3.30.530.20">
    <property type="match status" value="1"/>
</dbReference>
<evidence type="ECO:0000313" key="2">
    <source>
        <dbReference type="Proteomes" id="UP000078534"/>
    </source>
</evidence>
<proteinExistence type="predicted"/>
<reference evidence="2" key="1">
    <citation type="submission" date="2016-04" db="EMBL/GenBank/DDBJ databases">
        <authorList>
            <person name="Lyu Z."/>
            <person name="Lyu W."/>
        </authorList>
    </citation>
    <scope>NUCLEOTIDE SEQUENCE [LARGE SCALE GENOMIC DNA]</scope>
    <source>
        <strain evidence="2">C44</strain>
    </source>
</reference>
<sequence>MPIIKTDMFIYAPRDICFDVARDIDIHTQSTSHTDERAITGVTSGLIGLNETVTWEAIHFGMKQKLTVRITEYDFPYRFVDEMEKGAFKRFYHVHEFVEKANGTLMIDTFDYTSPFGVIGKMVDQMFLERYMKEFLITRNRYIKTIAEEKVREK</sequence>
<dbReference type="Proteomes" id="UP000078534">
    <property type="component" value="Unassembled WGS sequence"/>
</dbReference>
<protein>
    <submittedName>
        <fullName evidence="1">Cell division protein</fullName>
    </submittedName>
</protein>
<gene>
    <name evidence="1" type="ORF">A6K24_10230</name>
</gene>
<accession>A0A179SMS6</accession>
<keyword evidence="1" id="KW-0132">Cell division</keyword>
<dbReference type="OrthoDB" id="9801773at2"/>
<organism evidence="1 2">
    <name type="scientific">Metabacillus litoralis</name>
    <dbReference type="NCBI Taxonomy" id="152268"/>
    <lineage>
        <taxon>Bacteria</taxon>
        <taxon>Bacillati</taxon>
        <taxon>Bacillota</taxon>
        <taxon>Bacilli</taxon>
        <taxon>Bacillales</taxon>
        <taxon>Bacillaceae</taxon>
        <taxon>Metabacillus</taxon>
    </lineage>
</organism>
<evidence type="ECO:0000313" key="1">
    <source>
        <dbReference type="EMBL" id="OAS82996.1"/>
    </source>
</evidence>
<dbReference type="RefSeq" id="WP_066338229.1">
    <property type="nucleotide sequence ID" value="NZ_LWSG01000043.1"/>
</dbReference>
<dbReference type="InterPro" id="IPR023393">
    <property type="entry name" value="START-like_dom_sf"/>
</dbReference>
<dbReference type="AlphaFoldDB" id="A0A179SMS6"/>